<evidence type="ECO:0000256" key="8">
    <source>
        <dbReference type="ARBA" id="ARBA00023065"/>
    </source>
</evidence>
<evidence type="ECO:0000256" key="19">
    <source>
        <dbReference type="SAM" id="Phobius"/>
    </source>
</evidence>
<feature type="binding site" evidence="16">
    <location>
        <position position="836"/>
    </location>
    <ligand>
        <name>L-glutamate</name>
        <dbReference type="ChEBI" id="CHEBI:29985"/>
    </ligand>
</feature>
<dbReference type="PRINTS" id="PR00177">
    <property type="entry name" value="NMDARECEPTOR"/>
</dbReference>
<dbReference type="Proteomes" id="UP000728032">
    <property type="component" value="Unassembled WGS sequence"/>
</dbReference>
<reference evidence="22" key="1">
    <citation type="submission" date="2020-11" db="EMBL/GenBank/DDBJ databases">
        <authorList>
            <person name="Tran Van P."/>
        </authorList>
    </citation>
    <scope>NUCLEOTIDE SEQUENCE</scope>
</reference>
<dbReference type="CDD" id="cd06382">
    <property type="entry name" value="PBP1_iGluR_Kainate"/>
    <property type="match status" value="1"/>
</dbReference>
<accession>A0A7R9LDA7</accession>
<keyword evidence="8" id="KW-0406">Ion transport</keyword>
<dbReference type="Gene3D" id="3.40.50.2300">
    <property type="match status" value="3"/>
</dbReference>
<dbReference type="Pfam" id="PF00135">
    <property type="entry name" value="COesterase"/>
    <property type="match status" value="1"/>
</dbReference>
<keyword evidence="2" id="KW-0813">Transport</keyword>
<dbReference type="FunFam" id="3.40.190.10:FF:000178">
    <property type="entry name" value="Glutamate receptor subunit"/>
    <property type="match status" value="2"/>
</dbReference>
<dbReference type="SMART" id="SM00079">
    <property type="entry name" value="PBPe"/>
    <property type="match status" value="2"/>
</dbReference>
<evidence type="ECO:0000256" key="7">
    <source>
        <dbReference type="ARBA" id="ARBA00023018"/>
    </source>
</evidence>
<dbReference type="InterPro" id="IPR029058">
    <property type="entry name" value="AB_hydrolase_fold"/>
</dbReference>
<organism evidence="22">
    <name type="scientific">Oppiella nova</name>
    <dbReference type="NCBI Taxonomy" id="334625"/>
    <lineage>
        <taxon>Eukaryota</taxon>
        <taxon>Metazoa</taxon>
        <taxon>Ecdysozoa</taxon>
        <taxon>Arthropoda</taxon>
        <taxon>Chelicerata</taxon>
        <taxon>Arachnida</taxon>
        <taxon>Acari</taxon>
        <taxon>Acariformes</taxon>
        <taxon>Sarcoptiformes</taxon>
        <taxon>Oribatida</taxon>
        <taxon>Brachypylina</taxon>
        <taxon>Oppioidea</taxon>
        <taxon>Oppiidae</taxon>
        <taxon>Oppiella</taxon>
    </lineage>
</organism>
<proteinExistence type="inferred from homology"/>
<evidence type="ECO:0000256" key="4">
    <source>
        <dbReference type="ARBA" id="ARBA00022692"/>
    </source>
</evidence>
<dbReference type="InterPro" id="IPR001320">
    <property type="entry name" value="Iontro_rcpt_C"/>
</dbReference>
<keyword evidence="14" id="KW-0407">Ion channel</keyword>
<evidence type="ECO:0000313" key="23">
    <source>
        <dbReference type="Proteomes" id="UP000728032"/>
    </source>
</evidence>
<keyword evidence="4 19" id="KW-0812">Transmembrane</keyword>
<evidence type="ECO:0000256" key="10">
    <source>
        <dbReference type="ARBA" id="ARBA00023170"/>
    </source>
</evidence>
<gene>
    <name evidence="22" type="ORF">ONB1V03_LOCUS2062</name>
</gene>
<feature type="transmembrane region" description="Helical" evidence="19">
    <location>
        <begin position="1421"/>
        <end position="1445"/>
    </location>
</feature>
<evidence type="ECO:0000256" key="5">
    <source>
        <dbReference type="ARBA" id="ARBA00022729"/>
    </source>
</evidence>
<dbReference type="Gene3D" id="3.40.50.1820">
    <property type="entry name" value="alpha/beta hydrolase"/>
    <property type="match status" value="1"/>
</dbReference>
<dbReference type="GO" id="GO:0038023">
    <property type="term" value="F:signaling receptor activity"/>
    <property type="evidence" value="ECO:0007669"/>
    <property type="project" value="InterPro"/>
</dbReference>
<dbReference type="Gene3D" id="3.40.190.10">
    <property type="entry name" value="Periplasmic binding protein-like II"/>
    <property type="match status" value="3"/>
</dbReference>
<feature type="domain" description="Ionotropic glutamate receptor L-glutamate and glycine-binding" evidence="21">
    <location>
        <begin position="588"/>
        <end position="653"/>
    </location>
</feature>
<evidence type="ECO:0000256" key="3">
    <source>
        <dbReference type="ARBA" id="ARBA00022475"/>
    </source>
</evidence>
<keyword evidence="6 19" id="KW-1133">Transmembrane helix</keyword>
<dbReference type="OrthoDB" id="5984008at2759"/>
<feature type="domain" description="Ionotropic glutamate receptor L-glutamate and glycine-binding" evidence="21">
    <location>
        <begin position="1229"/>
        <end position="1294"/>
    </location>
</feature>
<dbReference type="Pfam" id="PF01094">
    <property type="entry name" value="ANF_receptor"/>
    <property type="match status" value="2"/>
</dbReference>
<dbReference type="SUPFAM" id="SSF53474">
    <property type="entry name" value="alpha/beta-Hydrolases"/>
    <property type="match status" value="1"/>
</dbReference>
<dbReference type="PANTHER" id="PTHR18966">
    <property type="entry name" value="IONOTROPIC GLUTAMATE RECEPTOR"/>
    <property type="match status" value="1"/>
</dbReference>
<keyword evidence="10" id="KW-0675">Receptor</keyword>
<keyword evidence="5" id="KW-0732">Signal</keyword>
<keyword evidence="18" id="KW-1015">Disulfide bond</keyword>
<protein>
    <submittedName>
        <fullName evidence="22">Uncharacterized protein</fullName>
    </submittedName>
</protein>
<feature type="transmembrane region" description="Helical" evidence="19">
    <location>
        <begin position="708"/>
        <end position="726"/>
    </location>
</feature>
<keyword evidence="23" id="KW-1185">Reference proteome</keyword>
<evidence type="ECO:0000256" key="2">
    <source>
        <dbReference type="ARBA" id="ARBA00022448"/>
    </source>
</evidence>
<feature type="disulfide bond" evidence="18">
    <location>
        <begin position="895"/>
        <end position="952"/>
    </location>
</feature>
<keyword evidence="13" id="KW-1071">Ligand-gated ion channel</keyword>
<evidence type="ECO:0000256" key="12">
    <source>
        <dbReference type="ARBA" id="ARBA00023257"/>
    </source>
</evidence>
<evidence type="ECO:0000256" key="1">
    <source>
        <dbReference type="ARBA" id="ARBA00008685"/>
    </source>
</evidence>
<evidence type="ECO:0000259" key="20">
    <source>
        <dbReference type="SMART" id="SM00079"/>
    </source>
</evidence>
<dbReference type="InterPro" id="IPR001508">
    <property type="entry name" value="Iono_Glu_rcpt_met"/>
</dbReference>
<dbReference type="Pfam" id="PF00060">
    <property type="entry name" value="Lig_chan"/>
    <property type="match status" value="2"/>
</dbReference>
<feature type="domain" description="Ionotropic glutamate receptor C-terminal" evidence="20">
    <location>
        <begin position="578"/>
        <end position="946"/>
    </location>
</feature>
<evidence type="ECO:0000256" key="11">
    <source>
        <dbReference type="ARBA" id="ARBA00023180"/>
    </source>
</evidence>
<dbReference type="GO" id="GO:0015276">
    <property type="term" value="F:ligand-gated monoatomic ion channel activity"/>
    <property type="evidence" value="ECO:0007669"/>
    <property type="project" value="InterPro"/>
</dbReference>
<dbReference type="SMART" id="SM00918">
    <property type="entry name" value="Lig_chan-Glu_bd"/>
    <property type="match status" value="2"/>
</dbReference>
<dbReference type="EMBL" id="OC915268">
    <property type="protein sequence ID" value="CAD7639572.1"/>
    <property type="molecule type" value="Genomic_DNA"/>
</dbReference>
<dbReference type="EMBL" id="CAJPVJ010000443">
    <property type="protein sequence ID" value="CAG2162469.1"/>
    <property type="molecule type" value="Genomic_DNA"/>
</dbReference>
<keyword evidence="12" id="KW-0628">Postsynaptic cell membrane</keyword>
<feature type="transmembrane region" description="Helical" evidence="19">
    <location>
        <begin position="1349"/>
        <end position="1371"/>
    </location>
</feature>
<evidence type="ECO:0000256" key="16">
    <source>
        <dbReference type="PIRSR" id="PIRSR601508-1"/>
    </source>
</evidence>
<dbReference type="Gene3D" id="1.10.287.70">
    <property type="match status" value="2"/>
</dbReference>
<comment type="subcellular location">
    <subcellularLocation>
        <location evidence="15">Postsynaptic cell membrane</location>
        <topology evidence="15">Multi-pass membrane protein</topology>
    </subcellularLocation>
</comment>
<evidence type="ECO:0000256" key="13">
    <source>
        <dbReference type="ARBA" id="ARBA00023286"/>
    </source>
</evidence>
<comment type="similarity">
    <text evidence="1">Belongs to the glutamate-gated ion channel (TC 1.A.10.1) family.</text>
</comment>
<dbReference type="SUPFAM" id="SSF53850">
    <property type="entry name" value="Periplasmic binding protein-like II"/>
    <property type="match status" value="2"/>
</dbReference>
<feature type="binding site" evidence="16">
    <location>
        <position position="883"/>
    </location>
    <ligand>
        <name>L-glutamate</name>
        <dbReference type="ChEBI" id="CHEBI:29985"/>
    </ligand>
</feature>
<evidence type="ECO:0000256" key="17">
    <source>
        <dbReference type="PIRSR" id="PIRSR601508-2"/>
    </source>
</evidence>
<evidence type="ECO:0000256" key="9">
    <source>
        <dbReference type="ARBA" id="ARBA00023136"/>
    </source>
</evidence>
<keyword evidence="7" id="KW-0770">Synapse</keyword>
<evidence type="ECO:0000256" key="18">
    <source>
        <dbReference type="PIRSR" id="PIRSR601508-3"/>
    </source>
</evidence>
<feature type="domain" description="Ionotropic glutamate receptor C-terminal" evidence="20">
    <location>
        <begin position="1219"/>
        <end position="1568"/>
    </location>
</feature>
<dbReference type="FunFam" id="3.40.190.10:FF:000060">
    <property type="entry name" value="Glutamate receptor ionotropic, kainate 1"/>
    <property type="match status" value="1"/>
</dbReference>
<evidence type="ECO:0000256" key="15">
    <source>
        <dbReference type="ARBA" id="ARBA00034104"/>
    </source>
</evidence>
<feature type="transmembrane region" description="Helical" evidence="19">
    <location>
        <begin position="784"/>
        <end position="807"/>
    </location>
</feature>
<feature type="binding site" evidence="16">
    <location>
        <position position="669"/>
    </location>
    <ligand>
        <name>L-glutamate</name>
        <dbReference type="ChEBI" id="CHEBI:29985"/>
    </ligand>
</feature>
<dbReference type="GO" id="GO:0045211">
    <property type="term" value="C:postsynaptic membrane"/>
    <property type="evidence" value="ECO:0007669"/>
    <property type="project" value="UniProtKB-SubCell"/>
</dbReference>
<dbReference type="InterPro" id="IPR015683">
    <property type="entry name" value="Ionotropic_Glu_rcpt"/>
</dbReference>
<name>A0A7R9LDA7_9ACAR</name>
<dbReference type="FunFam" id="1.10.287.70:FF:000010">
    <property type="entry name" value="Putative glutamate receptor ionotropic kainate 1"/>
    <property type="match status" value="2"/>
</dbReference>
<dbReference type="InterPro" id="IPR019594">
    <property type="entry name" value="Glu/Gly-bd"/>
</dbReference>
<keyword evidence="3" id="KW-1003">Cell membrane</keyword>
<keyword evidence="11" id="KW-0325">Glycoprotein</keyword>
<evidence type="ECO:0000313" key="22">
    <source>
        <dbReference type="EMBL" id="CAD7639572.1"/>
    </source>
</evidence>
<evidence type="ECO:0000256" key="6">
    <source>
        <dbReference type="ARBA" id="ARBA00022989"/>
    </source>
</evidence>
<evidence type="ECO:0000259" key="21">
    <source>
        <dbReference type="SMART" id="SM00918"/>
    </source>
</evidence>
<feature type="transmembrane region" description="Helical" evidence="19">
    <location>
        <begin position="968"/>
        <end position="992"/>
    </location>
</feature>
<dbReference type="InterPro" id="IPR028082">
    <property type="entry name" value="Peripla_BP_I"/>
</dbReference>
<dbReference type="InterPro" id="IPR002018">
    <property type="entry name" value="CarbesteraseB"/>
</dbReference>
<sequence>MTSTELLAGVVPNEGAWLMHASSPQVFRRHTFPLMRTQEDTRNMFVWYLTEKVGLAPNIAPLIANSMIVGPEMDTPFNNMVRLSKAMGDNSITCPTIYMADEMVARNKTVYMYLFDHKAKPTKFGEWQGVSHYEEVPFVFGYPLRRTKYFSKDDIEMTMRKTSTTPEANPRALIVVSEASDPGVQSRAPTHSRLFWHSRSTSGALACSGLFTVDQEEQELAFRIAVDQLNNEGLLLHQKVTLVAQVERVDNFDSFLAQQKVCGLLRNGVVAIFGPQSDIPSMHVQSICETFEIPHIETRLDYRSHRTDLSINLYPHPFLLSRVYMDLIKLWDWESFAIIYDSNDGIMHFKEFFDMSLNETWNIRTFQLMDDIPYRDIFWRVKQTNEKNIILDAQQVGLITEEHNYLITSMDLLTLDLEDFRHSRTNITALRIIDENTLEFRNLEEEWHIYASRFGKRHFLRAPEFFNTDSVLIYDAVKVLVIALKELYTFDVQPISCEGEDPWLQGSSLMNYMRQVQTEGITRVIKFDDSGLRTAFTFDIISITPEGYDITGKWAFGRVEKTSLWSKHHAKSVLDLPVIRVSTVLQDPFTMSTKTKQELKGNDRYEGYVVDLVQELAKLLNFKIEIKLVGDGNYGSGNPVTGEWNGMVGEVMNGIADIAIADLAVNSERESVVDFTLPFMSTGISILFKKPVTKETSLWSFLSPFSPIVWIYMFGTFVGVSILLFLTGRFTPYEWDNPHPCRQDDKVLENVLNIRNSFWCTIGSLMQQGSDIAPKAMSTRVIIAIWYFFTLIIISSYTANLAAFLTVEVIPYPFENVEQLAAQSKIKYGCTKNGATHRFFNNSNIGTYQKISANMGKWDVFMGGRAGRDYVEKADGKYAYFMEAAPIEYIVERYCNLTQVGGLLDNKGYAIATKKGSPLRNPLSQAILKLQEDGILHQLKERWWKQKGGGQCIAKSSSSLAELGLKNLGGVFLVLLGGSIVALLMAFCEFLYKIRKESKDENIVGVLLEDFKFAMMCQTSSKPTRRALFNAEQEEQEHTFRYAIDRINKDPNILPQTTLIAHVASVEGADSFLSQERVCGLLRNGVVAVLGPHDSIVSMHVQSICETFEIPHIETRHDFESYRADLSINLYPRPSLITDADFHSLDLRKFLFTRAEFSTFRFVDPNNTDVKQFIDEWHIVSTDVTKRDLLNSGKWISGKVEKYEKWTKHYLPHFLENPLIRITSVFNDPFFMRKKSSYELKGNDRYEGYVIDLVDELAKELNFRYVIHPVKDGQWGGQDTKTGQWNGMVGEVMRGEADIAVADLTINSNRERAIDFTYPFMSTGITILYKKPTKTLSLWSFMLPFSTKLWLYMFGILTLVGIIQPLVGRFSPYEWQDTRPCRTENQVLENMYYMSNSFWFAIGGIMQQGSDIAPRALSTRVIGGVWAFFTLIIVSSYTANLAAFLTVEDAPFPFDSAKSLAAQTTIKYGCVENAATHRFFKSSNIPTYKKMADFMDANKEVFKSSNSLGRDTVEESEGKYAFFMESAVIEYITERYCNLTQVGGLLDNKGYGIATRKGCESRIHLITNYLVNHT</sequence>
<evidence type="ECO:0000256" key="14">
    <source>
        <dbReference type="ARBA" id="ARBA00023303"/>
    </source>
</evidence>
<keyword evidence="9 19" id="KW-0472">Membrane</keyword>
<dbReference type="InterPro" id="IPR001828">
    <property type="entry name" value="ANF_lig-bd_rcpt"/>
</dbReference>
<feature type="site" description="Interaction with the cone snail toxin Con-ikot-ikot" evidence="17">
    <location>
        <position position="929"/>
    </location>
</feature>
<dbReference type="Pfam" id="PF10613">
    <property type="entry name" value="Lig_chan-Glu_bd"/>
    <property type="match status" value="2"/>
</dbReference>
<dbReference type="SUPFAM" id="SSF53822">
    <property type="entry name" value="Periplasmic binding protein-like I"/>
    <property type="match status" value="2"/>
</dbReference>